<accession>A0ABY7B1T4</accession>
<dbReference type="PANTHER" id="PTHR32125:SF4">
    <property type="entry name" value="2-C-METHYL-D-ERYTHRITOL 4-PHOSPHATE CYTIDYLYLTRANSFERASE, CHLOROPLASTIC"/>
    <property type="match status" value="1"/>
</dbReference>
<dbReference type="InterPro" id="IPR018294">
    <property type="entry name" value="ISPD_synthase_CS"/>
</dbReference>
<organism evidence="3 4">
    <name type="scientific">Amycolatopsis cynarae</name>
    <dbReference type="NCBI Taxonomy" id="2995223"/>
    <lineage>
        <taxon>Bacteria</taxon>
        <taxon>Bacillati</taxon>
        <taxon>Actinomycetota</taxon>
        <taxon>Actinomycetes</taxon>
        <taxon>Pseudonocardiales</taxon>
        <taxon>Pseudonocardiaceae</taxon>
        <taxon>Amycolatopsis</taxon>
    </lineage>
</organism>
<proteinExistence type="predicted"/>
<gene>
    <name evidence="3" type="ORF">ORV05_35855</name>
</gene>
<evidence type="ECO:0000313" key="3">
    <source>
        <dbReference type="EMBL" id="WAL66156.1"/>
    </source>
</evidence>
<reference evidence="3" key="1">
    <citation type="submission" date="2022-11" db="EMBL/GenBank/DDBJ databases">
        <authorList>
            <person name="Mo P."/>
        </authorList>
    </citation>
    <scope>NUCLEOTIDE SEQUENCE</scope>
    <source>
        <strain evidence="3">HUAS 11-8</strain>
    </source>
</reference>
<keyword evidence="2 3" id="KW-0548">Nucleotidyltransferase</keyword>
<dbReference type="SUPFAM" id="SSF53448">
    <property type="entry name" value="Nucleotide-diphospho-sugar transferases"/>
    <property type="match status" value="1"/>
</dbReference>
<dbReference type="InterPro" id="IPR034683">
    <property type="entry name" value="IspD/TarI"/>
</dbReference>
<evidence type="ECO:0000313" key="4">
    <source>
        <dbReference type="Proteomes" id="UP001163203"/>
    </source>
</evidence>
<evidence type="ECO:0000256" key="1">
    <source>
        <dbReference type="ARBA" id="ARBA00022679"/>
    </source>
</evidence>
<evidence type="ECO:0000256" key="2">
    <source>
        <dbReference type="ARBA" id="ARBA00022695"/>
    </source>
</evidence>
<protein>
    <submittedName>
        <fullName evidence="3">2-C-methyl-D-erythritol 4-phosphate cytidylyltransferase</fullName>
    </submittedName>
</protein>
<dbReference type="InterPro" id="IPR029044">
    <property type="entry name" value="Nucleotide-diphossugar_trans"/>
</dbReference>
<dbReference type="EMBL" id="CP113836">
    <property type="protein sequence ID" value="WAL66156.1"/>
    <property type="molecule type" value="Genomic_DNA"/>
</dbReference>
<sequence>MTKIAALVISDTEGPDILVRVHGEPLLAHTLRGLFEAGCVDRVVVAASARGLEACSEIVGKIPGARQRCRVFPCGADRAESIRLALDALDAFDAGGVPHDAILVHDAARPFVPPATVRTVVEAVLRGAEAAAPVLPVTDTVKLVDGEGVVVATEDRSRLRTVQTPFGFTESVLRDACERGLDPLADPPATVRTVAGHPHAIRLATPFDLAVAEALLLEERA</sequence>
<keyword evidence="4" id="KW-1185">Reference proteome</keyword>
<keyword evidence="1" id="KW-0808">Transferase</keyword>
<dbReference type="PROSITE" id="PS01295">
    <property type="entry name" value="ISPD"/>
    <property type="match status" value="1"/>
</dbReference>
<name>A0ABY7B1T4_9PSEU</name>
<dbReference type="Proteomes" id="UP001163203">
    <property type="component" value="Chromosome"/>
</dbReference>
<dbReference type="InterPro" id="IPR050088">
    <property type="entry name" value="IspD/TarI_cytidylyltransf_bact"/>
</dbReference>
<dbReference type="Gene3D" id="3.90.550.10">
    <property type="entry name" value="Spore Coat Polysaccharide Biosynthesis Protein SpsA, Chain A"/>
    <property type="match status" value="1"/>
</dbReference>
<dbReference type="RefSeq" id="WP_268756296.1">
    <property type="nucleotide sequence ID" value="NZ_CP113836.1"/>
</dbReference>
<dbReference type="Pfam" id="PF01128">
    <property type="entry name" value="IspD"/>
    <property type="match status" value="1"/>
</dbReference>
<dbReference type="PANTHER" id="PTHR32125">
    <property type="entry name" value="2-C-METHYL-D-ERYTHRITOL 4-PHOSPHATE CYTIDYLYLTRANSFERASE, CHLOROPLASTIC"/>
    <property type="match status" value="1"/>
</dbReference>
<dbReference type="GO" id="GO:0016779">
    <property type="term" value="F:nucleotidyltransferase activity"/>
    <property type="evidence" value="ECO:0007669"/>
    <property type="project" value="UniProtKB-KW"/>
</dbReference>